<name>A0ACB9Q4F3_BAUVA</name>
<dbReference type="Proteomes" id="UP000828941">
    <property type="component" value="Chromosome 2"/>
</dbReference>
<reference evidence="1 2" key="1">
    <citation type="journal article" date="2022" name="DNA Res.">
        <title>Chromosomal-level genome assembly of the orchid tree Bauhinia variegata (Leguminosae; Cercidoideae) supports the allotetraploid origin hypothesis of Bauhinia.</title>
        <authorList>
            <person name="Zhong Y."/>
            <person name="Chen Y."/>
            <person name="Zheng D."/>
            <person name="Pang J."/>
            <person name="Liu Y."/>
            <person name="Luo S."/>
            <person name="Meng S."/>
            <person name="Qian L."/>
            <person name="Wei D."/>
            <person name="Dai S."/>
            <person name="Zhou R."/>
        </authorList>
    </citation>
    <scope>NUCLEOTIDE SEQUENCE [LARGE SCALE GENOMIC DNA]</scope>
    <source>
        <strain evidence="1">BV-YZ2020</strain>
    </source>
</reference>
<dbReference type="EMBL" id="CM039427">
    <property type="protein sequence ID" value="KAI4355455.1"/>
    <property type="molecule type" value="Genomic_DNA"/>
</dbReference>
<evidence type="ECO:0000313" key="1">
    <source>
        <dbReference type="EMBL" id="KAI4355455.1"/>
    </source>
</evidence>
<protein>
    <submittedName>
        <fullName evidence="1">Uncharacterized protein</fullName>
    </submittedName>
</protein>
<proteinExistence type="predicted"/>
<sequence length="384" mass="41196">MTSTSMKNNLMPPGLVSNLQELLLKKGAQQPEGEGDPSKDIAEPAAEPFSSTPEAIDNCKPIVLVTNSDGIDSPGLTYLVEALVLKGIYNVYVCVPQSDKSASGHSVTLRETVEASSAEINGATAFQISGTPVDCVSLAVSGALFSWSKPMLVISGINRGSSCGHHMFYSGVVAGAREALLCGVPSLSISLNWKKDESQETDFKDAVEVCLPLINAAIRDIEKETFPKSCFLNIEIPTSPLSNKGFKLTKQSMWRSTPNWLAVSSSRYPHARFLANQQGLGPQLAQLGRDASAAGAARRLTTQKKNLEIVESIGAAGKSSSGVKKYFRLEFLDKEHKDVDDDLDYRALESGFVAVTPLSLSPHVETDIETSASDWISAALQSEQ</sequence>
<accession>A0ACB9Q4F3</accession>
<gene>
    <name evidence="1" type="ORF">L6164_004229</name>
</gene>
<comment type="caution">
    <text evidence="1">The sequence shown here is derived from an EMBL/GenBank/DDBJ whole genome shotgun (WGS) entry which is preliminary data.</text>
</comment>
<evidence type="ECO:0000313" key="2">
    <source>
        <dbReference type="Proteomes" id="UP000828941"/>
    </source>
</evidence>
<keyword evidence="2" id="KW-1185">Reference proteome</keyword>
<organism evidence="1 2">
    <name type="scientific">Bauhinia variegata</name>
    <name type="common">Purple orchid tree</name>
    <name type="synonym">Phanera variegata</name>
    <dbReference type="NCBI Taxonomy" id="167791"/>
    <lineage>
        <taxon>Eukaryota</taxon>
        <taxon>Viridiplantae</taxon>
        <taxon>Streptophyta</taxon>
        <taxon>Embryophyta</taxon>
        <taxon>Tracheophyta</taxon>
        <taxon>Spermatophyta</taxon>
        <taxon>Magnoliopsida</taxon>
        <taxon>eudicotyledons</taxon>
        <taxon>Gunneridae</taxon>
        <taxon>Pentapetalae</taxon>
        <taxon>rosids</taxon>
        <taxon>fabids</taxon>
        <taxon>Fabales</taxon>
        <taxon>Fabaceae</taxon>
        <taxon>Cercidoideae</taxon>
        <taxon>Cercideae</taxon>
        <taxon>Bauhiniinae</taxon>
        <taxon>Bauhinia</taxon>
    </lineage>
</organism>